<dbReference type="PROSITE" id="PS00175">
    <property type="entry name" value="PG_MUTASE"/>
    <property type="match status" value="1"/>
</dbReference>
<dbReference type="SMART" id="SM00855">
    <property type="entry name" value="PGAM"/>
    <property type="match status" value="1"/>
</dbReference>
<evidence type="ECO:0000256" key="3">
    <source>
        <dbReference type="PIRSR" id="PIRSR613078-2"/>
    </source>
</evidence>
<dbReference type="SUPFAM" id="SSF53254">
    <property type="entry name" value="Phosphoglycerate mutase-like"/>
    <property type="match status" value="1"/>
</dbReference>
<dbReference type="AlphaFoldDB" id="V2Y673"/>
<evidence type="ECO:0000256" key="4">
    <source>
        <dbReference type="SAM" id="MobiDB-lite"/>
    </source>
</evidence>
<dbReference type="KEGG" id="mrr:Moror_11842"/>
<dbReference type="GO" id="GO:0005829">
    <property type="term" value="C:cytosol"/>
    <property type="evidence" value="ECO:0007669"/>
    <property type="project" value="TreeGrafter"/>
</dbReference>
<dbReference type="Pfam" id="PF00300">
    <property type="entry name" value="His_Phos_1"/>
    <property type="match status" value="1"/>
</dbReference>
<accession>V2Y673</accession>
<comment type="caution">
    <text evidence="5">The sequence shown here is derived from an EMBL/GenBank/DDBJ whole genome shotgun (WGS) entry which is preliminary data.</text>
</comment>
<evidence type="ECO:0000313" key="5">
    <source>
        <dbReference type="EMBL" id="ESK87149.1"/>
    </source>
</evidence>
<dbReference type="OrthoDB" id="354304at2759"/>
<evidence type="ECO:0000256" key="2">
    <source>
        <dbReference type="PIRSR" id="PIRSR613078-1"/>
    </source>
</evidence>
<dbReference type="InterPro" id="IPR001345">
    <property type="entry name" value="PG/BPGM_mutase_AS"/>
</dbReference>
<dbReference type="STRING" id="1381753.V2Y673"/>
<feature type="active site" description="Tele-phosphohistidine intermediate" evidence="2">
    <location>
        <position position="9"/>
    </location>
</feature>
<dbReference type="Proteomes" id="UP000017559">
    <property type="component" value="Unassembled WGS sequence"/>
</dbReference>
<dbReference type="HOGENOM" id="CLU_033323_0_1_1"/>
<proteinExistence type="predicted"/>
<evidence type="ECO:0000313" key="6">
    <source>
        <dbReference type="Proteomes" id="UP000017559"/>
    </source>
</evidence>
<organism evidence="5 6">
    <name type="scientific">Moniliophthora roreri (strain MCA 2997)</name>
    <name type="common">Cocoa frosty pod rot fungus</name>
    <name type="synonym">Crinipellis roreri</name>
    <dbReference type="NCBI Taxonomy" id="1381753"/>
    <lineage>
        <taxon>Eukaryota</taxon>
        <taxon>Fungi</taxon>
        <taxon>Dikarya</taxon>
        <taxon>Basidiomycota</taxon>
        <taxon>Agaricomycotina</taxon>
        <taxon>Agaricomycetes</taxon>
        <taxon>Agaricomycetidae</taxon>
        <taxon>Agaricales</taxon>
        <taxon>Marasmiineae</taxon>
        <taxon>Marasmiaceae</taxon>
        <taxon>Moniliophthora</taxon>
    </lineage>
</organism>
<dbReference type="PANTHER" id="PTHR46517:SF1">
    <property type="entry name" value="FRUCTOSE-2,6-BISPHOSPHATASE TIGAR"/>
    <property type="match status" value="1"/>
</dbReference>
<dbReference type="PANTHER" id="PTHR46517">
    <property type="entry name" value="FRUCTOSE-2,6-BISPHOSPHATASE TIGAR"/>
    <property type="match status" value="1"/>
</dbReference>
<dbReference type="InterPro" id="IPR051695">
    <property type="entry name" value="Phosphoglycerate_Mutase"/>
</dbReference>
<dbReference type="InterPro" id="IPR029033">
    <property type="entry name" value="His_PPase_superfam"/>
</dbReference>
<dbReference type="Gene3D" id="3.40.50.1240">
    <property type="entry name" value="Phosphoglycerate mutase-like"/>
    <property type="match status" value="1"/>
</dbReference>
<dbReference type="GO" id="GO:0045820">
    <property type="term" value="P:negative regulation of glycolytic process"/>
    <property type="evidence" value="ECO:0007669"/>
    <property type="project" value="TreeGrafter"/>
</dbReference>
<reference evidence="5 6" key="1">
    <citation type="journal article" date="2014" name="BMC Genomics">
        <title>Genome and secretome analysis of the hemibiotrophic fungal pathogen, Moniliophthora roreri, which causes frosty pod rot disease of cacao: mechanisms of the biotrophic and necrotrophic phases.</title>
        <authorList>
            <person name="Meinhardt L.W."/>
            <person name="Costa G.G.L."/>
            <person name="Thomazella D.P.T."/>
            <person name="Teixeira P.J.P.L."/>
            <person name="Carazzolle M.F."/>
            <person name="Schuster S.C."/>
            <person name="Carlson J.E."/>
            <person name="Guiltinan M.J."/>
            <person name="Mieczkowski P."/>
            <person name="Farmer A."/>
            <person name="Ramaraj T."/>
            <person name="Crozier J."/>
            <person name="Davis R.E."/>
            <person name="Shao J."/>
            <person name="Melnick R.L."/>
            <person name="Pereira G.A.G."/>
            <person name="Bailey B.A."/>
        </authorList>
    </citation>
    <scope>NUCLEOTIDE SEQUENCE [LARGE SCALE GENOMIC DNA]</scope>
    <source>
        <strain evidence="5 6">MCA 2997</strain>
    </source>
</reference>
<evidence type="ECO:0000256" key="1">
    <source>
        <dbReference type="ARBA" id="ARBA00022801"/>
    </source>
</evidence>
<feature type="binding site" evidence="3">
    <location>
        <position position="60"/>
    </location>
    <ligand>
        <name>substrate</name>
    </ligand>
</feature>
<feature type="binding site" evidence="3">
    <location>
        <begin position="8"/>
        <end position="15"/>
    </location>
    <ligand>
        <name>substrate</name>
    </ligand>
</feature>
<sequence>MLILTLIRHGESTDNVRSVWAGWKDAGLTNHGMNQAKALARWFSENGSKFDMIMSSTQQRADATAEAIHERQEPKPLLLKNPLLREQHFGKAEGHPYTKTIVRAKSMTLEACYAQNIFPHPGNRTDRFPEGESRDDVAKRAERAVEEIVLPLFADAGDTDVHVAIVSHGLFIRELVDVLLKLDPTKHGLGNDYRGLRNTGWTRITVKNTWMPSTRSVSITDVNRHDHLNSVERQKGGIGSTAYDPKQKDIRSFFGGGKTRDSG</sequence>
<name>V2Y673_MONRO</name>
<keyword evidence="6" id="KW-1185">Reference proteome</keyword>
<dbReference type="EMBL" id="AWSO01000829">
    <property type="protein sequence ID" value="ESK87149.1"/>
    <property type="molecule type" value="Genomic_DNA"/>
</dbReference>
<dbReference type="GO" id="GO:0004331">
    <property type="term" value="F:fructose-2,6-bisphosphate 2-phosphatase activity"/>
    <property type="evidence" value="ECO:0007669"/>
    <property type="project" value="TreeGrafter"/>
</dbReference>
<feature type="region of interest" description="Disordered" evidence="4">
    <location>
        <begin position="234"/>
        <end position="263"/>
    </location>
</feature>
<protein>
    <submittedName>
        <fullName evidence="5">Phosphoglycerate mutase family protein</fullName>
    </submittedName>
</protein>
<gene>
    <name evidence="5" type="ORF">Moror_11842</name>
</gene>
<dbReference type="GO" id="GO:0043456">
    <property type="term" value="P:regulation of pentose-phosphate shunt"/>
    <property type="evidence" value="ECO:0007669"/>
    <property type="project" value="TreeGrafter"/>
</dbReference>
<dbReference type="CDD" id="cd07067">
    <property type="entry name" value="HP_PGM_like"/>
    <property type="match status" value="1"/>
</dbReference>
<keyword evidence="1" id="KW-0378">Hydrolase</keyword>
<feature type="active site" description="Proton donor/acceptor" evidence="2">
    <location>
        <position position="86"/>
    </location>
</feature>
<dbReference type="InterPro" id="IPR013078">
    <property type="entry name" value="His_Pase_superF_clade-1"/>
</dbReference>